<feature type="signal peptide" evidence="1">
    <location>
        <begin position="1"/>
        <end position="19"/>
    </location>
</feature>
<protein>
    <recommendedName>
        <fullName evidence="4">PLC-like phosphodiesterase</fullName>
    </recommendedName>
</protein>
<dbReference type="Pfam" id="PF26146">
    <property type="entry name" value="PI-PLC_X"/>
    <property type="match status" value="1"/>
</dbReference>
<dbReference type="InterPro" id="IPR017946">
    <property type="entry name" value="PLC-like_Pdiesterase_TIM-brl"/>
</dbReference>
<evidence type="ECO:0000256" key="1">
    <source>
        <dbReference type="SAM" id="SignalP"/>
    </source>
</evidence>
<dbReference type="STRING" id="1336337.A0A3N4K1A2"/>
<dbReference type="GO" id="GO:0006629">
    <property type="term" value="P:lipid metabolic process"/>
    <property type="evidence" value="ECO:0007669"/>
    <property type="project" value="InterPro"/>
</dbReference>
<keyword evidence="3" id="KW-1185">Reference proteome</keyword>
<dbReference type="PANTHER" id="PTHR13593">
    <property type="match status" value="1"/>
</dbReference>
<keyword evidence="1" id="KW-0732">Signal</keyword>
<reference evidence="2 3" key="1">
    <citation type="journal article" date="2018" name="Nat. Ecol. Evol.">
        <title>Pezizomycetes genomes reveal the molecular basis of ectomycorrhizal truffle lifestyle.</title>
        <authorList>
            <person name="Murat C."/>
            <person name="Payen T."/>
            <person name="Noel B."/>
            <person name="Kuo A."/>
            <person name="Morin E."/>
            <person name="Chen J."/>
            <person name="Kohler A."/>
            <person name="Krizsan K."/>
            <person name="Balestrini R."/>
            <person name="Da Silva C."/>
            <person name="Montanini B."/>
            <person name="Hainaut M."/>
            <person name="Levati E."/>
            <person name="Barry K.W."/>
            <person name="Belfiori B."/>
            <person name="Cichocki N."/>
            <person name="Clum A."/>
            <person name="Dockter R.B."/>
            <person name="Fauchery L."/>
            <person name="Guy J."/>
            <person name="Iotti M."/>
            <person name="Le Tacon F."/>
            <person name="Lindquist E.A."/>
            <person name="Lipzen A."/>
            <person name="Malagnac F."/>
            <person name="Mello A."/>
            <person name="Molinier V."/>
            <person name="Miyauchi S."/>
            <person name="Poulain J."/>
            <person name="Riccioni C."/>
            <person name="Rubini A."/>
            <person name="Sitrit Y."/>
            <person name="Splivallo R."/>
            <person name="Traeger S."/>
            <person name="Wang M."/>
            <person name="Zifcakova L."/>
            <person name="Wipf D."/>
            <person name="Zambonelli A."/>
            <person name="Paolocci F."/>
            <person name="Nowrousian M."/>
            <person name="Ottonello S."/>
            <person name="Baldrian P."/>
            <person name="Spatafora J.W."/>
            <person name="Henrissat B."/>
            <person name="Nagy L.G."/>
            <person name="Aury J.M."/>
            <person name="Wincker P."/>
            <person name="Grigoriev I.V."/>
            <person name="Bonfante P."/>
            <person name="Martin F.M."/>
        </authorList>
    </citation>
    <scope>NUCLEOTIDE SEQUENCE [LARGE SCALE GENOMIC DNA]</scope>
    <source>
        <strain evidence="2 3">120613-1</strain>
    </source>
</reference>
<sequence>MLSPCKLLLAVCLITTVLGQTATTAMTPGTYRIDTSTTLLNGTASGSLTTSPIFTYVGAHNSPFVRENSVAANQNLDVKVQLNDGIRMFQGQTHKVNETIYYYCELESGPVEDYLKTVVEWLRDNPFEVVTILIGNGGLLDVGEYLDPLEKSGLAELAYVPKQRNIKINQWPALSEKILTGKRAVVFVDYKADEGIIPYLLDEFKYMWETPFSQTDETFPCTIDRPPEQPKNDTQGKLYMANHNLNAEFSIAGRASVLVPNTVALNGTNGVSGFGSLGLMANNCRCLPLHALEYPNFLLVDFYDVGDGSVFEVAAWANSVTYDGKCCGKRTSTASPLIRATDLLLLLPALAILFSIIS</sequence>
<dbReference type="PANTHER" id="PTHR13593:SF140">
    <property type="entry name" value="PLC-LIKE PHOSPHODIESTERASE"/>
    <property type="match status" value="1"/>
</dbReference>
<dbReference type="Proteomes" id="UP000276215">
    <property type="component" value="Unassembled WGS sequence"/>
</dbReference>
<name>A0A3N4K1A2_9PEZI</name>
<dbReference type="AlphaFoldDB" id="A0A3N4K1A2"/>
<evidence type="ECO:0000313" key="2">
    <source>
        <dbReference type="EMBL" id="RPB03119.1"/>
    </source>
</evidence>
<evidence type="ECO:0008006" key="4">
    <source>
        <dbReference type="Google" id="ProtNLM"/>
    </source>
</evidence>
<accession>A0A3N4K1A2</accession>
<dbReference type="InterPro" id="IPR051057">
    <property type="entry name" value="PI-PLC_domain"/>
</dbReference>
<proteinExistence type="predicted"/>
<dbReference type="OrthoDB" id="7984201at2759"/>
<evidence type="ECO:0000313" key="3">
    <source>
        <dbReference type="Proteomes" id="UP000276215"/>
    </source>
</evidence>
<dbReference type="SUPFAM" id="SSF51695">
    <property type="entry name" value="PLC-like phosphodiesterases"/>
    <property type="match status" value="1"/>
</dbReference>
<gene>
    <name evidence="2" type="ORF">L873DRAFT_1826453</name>
</gene>
<dbReference type="GO" id="GO:0008081">
    <property type="term" value="F:phosphoric diester hydrolase activity"/>
    <property type="evidence" value="ECO:0007669"/>
    <property type="project" value="InterPro"/>
</dbReference>
<organism evidence="2 3">
    <name type="scientific">Choiromyces venosus 120613-1</name>
    <dbReference type="NCBI Taxonomy" id="1336337"/>
    <lineage>
        <taxon>Eukaryota</taxon>
        <taxon>Fungi</taxon>
        <taxon>Dikarya</taxon>
        <taxon>Ascomycota</taxon>
        <taxon>Pezizomycotina</taxon>
        <taxon>Pezizomycetes</taxon>
        <taxon>Pezizales</taxon>
        <taxon>Tuberaceae</taxon>
        <taxon>Choiromyces</taxon>
    </lineage>
</organism>
<dbReference type="Gene3D" id="3.20.20.190">
    <property type="entry name" value="Phosphatidylinositol (PI) phosphodiesterase"/>
    <property type="match status" value="1"/>
</dbReference>
<dbReference type="EMBL" id="ML120364">
    <property type="protein sequence ID" value="RPB03119.1"/>
    <property type="molecule type" value="Genomic_DNA"/>
</dbReference>
<feature type="chain" id="PRO_5018314424" description="PLC-like phosphodiesterase" evidence="1">
    <location>
        <begin position="20"/>
        <end position="358"/>
    </location>
</feature>